<protein>
    <submittedName>
        <fullName evidence="1">Uncharacterized protein</fullName>
    </submittedName>
</protein>
<dbReference type="Proteomes" id="UP000676336">
    <property type="component" value="Unassembled WGS sequence"/>
</dbReference>
<dbReference type="EMBL" id="CAJNRF010007181">
    <property type="protein sequence ID" value="CAF2089061.1"/>
    <property type="molecule type" value="Genomic_DNA"/>
</dbReference>
<comment type="caution">
    <text evidence="1">The sequence shown here is derived from an EMBL/GenBank/DDBJ whole genome shotgun (WGS) entry which is preliminary data.</text>
</comment>
<evidence type="ECO:0000313" key="2">
    <source>
        <dbReference type="EMBL" id="CAF2003529.1"/>
    </source>
</evidence>
<evidence type="ECO:0000313" key="3">
    <source>
        <dbReference type="EMBL" id="CAF2089061.1"/>
    </source>
</evidence>
<dbReference type="EMBL" id="CAJOBH010001148">
    <property type="protein sequence ID" value="CAF3838600.1"/>
    <property type="molecule type" value="Genomic_DNA"/>
</dbReference>
<gene>
    <name evidence="4" type="ORF">BYL167_LOCUS5140</name>
    <name evidence="1" type="ORF">CJN711_LOCUS20316</name>
    <name evidence="2" type="ORF">MBJ925_LOCUS8343</name>
    <name evidence="5" type="ORF">SMN809_LOCUS3800</name>
    <name evidence="3" type="ORF">WKI299_LOCUS17779</name>
</gene>
<name>A0A815IGM9_9BILA</name>
<reference evidence="1" key="1">
    <citation type="submission" date="2021-02" db="EMBL/GenBank/DDBJ databases">
        <authorList>
            <person name="Nowell W R."/>
        </authorList>
    </citation>
    <scope>NUCLEOTIDE SEQUENCE</scope>
</reference>
<dbReference type="EMBL" id="CAJNOV010009495">
    <property type="protein sequence ID" value="CAF1368477.1"/>
    <property type="molecule type" value="Genomic_DNA"/>
</dbReference>
<dbReference type="EMBL" id="CAJOBI010000824">
    <property type="protein sequence ID" value="CAF3847127.1"/>
    <property type="molecule type" value="Genomic_DNA"/>
</dbReference>
<dbReference type="Proteomes" id="UP000663856">
    <property type="component" value="Unassembled WGS sequence"/>
</dbReference>
<proteinExistence type="predicted"/>
<sequence length="146" mass="17897">MKSKNQDTFLIAHAQRMRKYRQRQKENNIELYKNKVSNQRREHRLCTRFNVLSENQMLRKIDSIIKTRISNKEQQRRHRLNETNEQRRLRLHRDRIYQSSKLQKQRLEHSDLNNSRDTQILSDVPNPVTTYKIISNTTFVFFMHDS</sequence>
<evidence type="ECO:0000313" key="1">
    <source>
        <dbReference type="EMBL" id="CAF1368477.1"/>
    </source>
</evidence>
<evidence type="ECO:0000313" key="5">
    <source>
        <dbReference type="EMBL" id="CAF3847127.1"/>
    </source>
</evidence>
<dbReference type="EMBL" id="CAJNRE010003074">
    <property type="protein sequence ID" value="CAF2003529.1"/>
    <property type="molecule type" value="Genomic_DNA"/>
</dbReference>
<accession>A0A815IGM9</accession>
<dbReference type="Proteomes" id="UP000663824">
    <property type="component" value="Unassembled WGS sequence"/>
</dbReference>
<dbReference type="Proteomes" id="UP000681967">
    <property type="component" value="Unassembled WGS sequence"/>
</dbReference>
<dbReference type="AlphaFoldDB" id="A0A815IGM9"/>
<evidence type="ECO:0000313" key="4">
    <source>
        <dbReference type="EMBL" id="CAF3838600.1"/>
    </source>
</evidence>
<evidence type="ECO:0000313" key="6">
    <source>
        <dbReference type="Proteomes" id="UP000663855"/>
    </source>
</evidence>
<dbReference type="Proteomes" id="UP000663855">
    <property type="component" value="Unassembled WGS sequence"/>
</dbReference>
<organism evidence="1 6">
    <name type="scientific">Rotaria magnacalcarata</name>
    <dbReference type="NCBI Taxonomy" id="392030"/>
    <lineage>
        <taxon>Eukaryota</taxon>
        <taxon>Metazoa</taxon>
        <taxon>Spiralia</taxon>
        <taxon>Gnathifera</taxon>
        <taxon>Rotifera</taxon>
        <taxon>Eurotatoria</taxon>
        <taxon>Bdelloidea</taxon>
        <taxon>Philodinida</taxon>
        <taxon>Philodinidae</taxon>
        <taxon>Rotaria</taxon>
    </lineage>
</organism>